<protein>
    <submittedName>
        <fullName evidence="4">Protein far1-related sequence 5-like</fullName>
    </submittedName>
</protein>
<feature type="compositionally biased region" description="Acidic residues" evidence="2">
    <location>
        <begin position="509"/>
        <end position="524"/>
    </location>
</feature>
<dbReference type="Gene3D" id="4.10.60.10">
    <property type="entry name" value="Zinc finger, CCHC-type"/>
    <property type="match status" value="2"/>
</dbReference>
<dbReference type="Proteomes" id="UP000439903">
    <property type="component" value="Unassembled WGS sequence"/>
</dbReference>
<evidence type="ECO:0000256" key="2">
    <source>
        <dbReference type="SAM" id="MobiDB-lite"/>
    </source>
</evidence>
<feature type="compositionally biased region" description="Polar residues" evidence="2">
    <location>
        <begin position="467"/>
        <end position="479"/>
    </location>
</feature>
<feature type="region of interest" description="Disordered" evidence="2">
    <location>
        <begin position="460"/>
        <end position="479"/>
    </location>
</feature>
<feature type="domain" description="CCHC-type" evidence="3">
    <location>
        <begin position="485"/>
        <end position="501"/>
    </location>
</feature>
<evidence type="ECO:0000313" key="4">
    <source>
        <dbReference type="EMBL" id="KAF0455708.1"/>
    </source>
</evidence>
<accession>A0A8H3XHH0</accession>
<comment type="caution">
    <text evidence="4">The sequence shown here is derived from an EMBL/GenBank/DDBJ whole genome shotgun (WGS) entry which is preliminary data.</text>
</comment>
<evidence type="ECO:0000313" key="5">
    <source>
        <dbReference type="Proteomes" id="UP000439903"/>
    </source>
</evidence>
<dbReference type="InterPro" id="IPR036875">
    <property type="entry name" value="Znf_CCHC_sf"/>
</dbReference>
<feature type="domain" description="CCHC-type" evidence="3">
    <location>
        <begin position="575"/>
        <end position="589"/>
    </location>
</feature>
<evidence type="ECO:0000256" key="1">
    <source>
        <dbReference type="PROSITE-ProRule" id="PRU00047"/>
    </source>
</evidence>
<keyword evidence="1" id="KW-0479">Metal-binding</keyword>
<evidence type="ECO:0000259" key="3">
    <source>
        <dbReference type="PROSITE" id="PS50158"/>
    </source>
</evidence>
<proteinExistence type="predicted"/>
<name>A0A8H3XHH0_GIGMA</name>
<dbReference type="SUPFAM" id="SSF57756">
    <property type="entry name" value="Retrovirus zinc finger-like domains"/>
    <property type="match status" value="2"/>
</dbReference>
<dbReference type="PROSITE" id="PS50158">
    <property type="entry name" value="ZF_CCHC"/>
    <property type="match status" value="2"/>
</dbReference>
<keyword evidence="1" id="KW-0862">Zinc</keyword>
<feature type="region of interest" description="Disordered" evidence="2">
    <location>
        <begin position="500"/>
        <end position="555"/>
    </location>
</feature>
<dbReference type="AlphaFoldDB" id="A0A8H3XHH0"/>
<dbReference type="PANTHER" id="PTHR47718">
    <property type="entry name" value="OS01G0519700 PROTEIN"/>
    <property type="match status" value="1"/>
</dbReference>
<dbReference type="Pfam" id="PF03101">
    <property type="entry name" value="FAR1"/>
    <property type="match status" value="1"/>
</dbReference>
<dbReference type="GO" id="GO:0008270">
    <property type="term" value="F:zinc ion binding"/>
    <property type="evidence" value="ECO:0007669"/>
    <property type="project" value="UniProtKB-KW"/>
</dbReference>
<gene>
    <name evidence="4" type="ORF">F8M41_001417</name>
</gene>
<keyword evidence="1" id="KW-0863">Zinc-finger</keyword>
<keyword evidence="5" id="KW-1185">Reference proteome</keyword>
<organism evidence="4 5">
    <name type="scientific">Gigaspora margarita</name>
    <dbReference type="NCBI Taxonomy" id="4874"/>
    <lineage>
        <taxon>Eukaryota</taxon>
        <taxon>Fungi</taxon>
        <taxon>Fungi incertae sedis</taxon>
        <taxon>Mucoromycota</taxon>
        <taxon>Glomeromycotina</taxon>
        <taxon>Glomeromycetes</taxon>
        <taxon>Diversisporales</taxon>
        <taxon>Gigasporaceae</taxon>
        <taxon>Gigaspora</taxon>
    </lineage>
</organism>
<dbReference type="InterPro" id="IPR004330">
    <property type="entry name" value="FAR1_DNA_bnd_dom"/>
</dbReference>
<feature type="compositionally biased region" description="Basic and acidic residues" evidence="2">
    <location>
        <begin position="531"/>
        <end position="540"/>
    </location>
</feature>
<dbReference type="SMART" id="SM00343">
    <property type="entry name" value="ZnF_C2HC"/>
    <property type="match status" value="2"/>
</dbReference>
<dbReference type="GO" id="GO:0003676">
    <property type="term" value="F:nucleic acid binding"/>
    <property type="evidence" value="ECO:0007669"/>
    <property type="project" value="InterPro"/>
</dbReference>
<reference evidence="4 5" key="1">
    <citation type="journal article" date="2019" name="Environ. Microbiol.">
        <title>At the nexus of three kingdoms: the genome of the mycorrhizal fungus Gigaspora margarita provides insights into plant, endobacterial and fungal interactions.</title>
        <authorList>
            <person name="Venice F."/>
            <person name="Ghignone S."/>
            <person name="Salvioli di Fossalunga A."/>
            <person name="Amselem J."/>
            <person name="Novero M."/>
            <person name="Xianan X."/>
            <person name="Sedzielewska Toro K."/>
            <person name="Morin E."/>
            <person name="Lipzen A."/>
            <person name="Grigoriev I.V."/>
            <person name="Henrissat B."/>
            <person name="Martin F.M."/>
            <person name="Bonfante P."/>
        </authorList>
    </citation>
    <scope>NUCLEOTIDE SEQUENCE [LARGE SCALE GENOMIC DNA]</scope>
    <source>
        <strain evidence="4 5">BEG34</strain>
    </source>
</reference>
<sequence length="596" mass="68749">MNSPRLIFEEVTMSENDFEVVETNEDQGFEEVATNEDQGFEEVATNEDQSISEIGELYVGKPFVSWEEVIIFLDEYCKRKGFGYRKGRSKKGSDQDVKKRTFLCRHAGTFTSNKMASPENKRNTQSCKVDCPWHLNINKNAESNYIVTLFTSEHKRHVLSPDTANLLPQFRKLSEPMLTDIKFWTLEGNIKAPQHRVESINNAIKTKLNGRSVTLFEVCNCINKFLQECQARNEFILWKESMPFISPPNIYNTIFSDVDLEIRAFITLPIVNKIHEQMNYSFLYNAKILVDYMALQEDREVDCETACLDEVFDLPQVKASTIFNKYRNRIVHIWEVRHVKYSDVPHFVFLLADGNYQCTCKLLTMSGWDNLYNNDIYNRPFIQLGTSNNSISESRSLTKWAPILSTDIYGFSDKEIELAQSHLKEKQRYAKVFGLARTLVNKAVELKLDEQLVTLLEGKGRPRGTQRIPSSSEANQQSSAIRKNRCKYCGEKGHNVRSCEKKKNNIEPDNIDTTDSESESDSDSDNFVTEQHLKRAKDDDSGSESDNMATKNFKRTRHDNVKEDLFVSLDVRSVKCTYCGEKGHNIRRCGKKRKEV</sequence>
<dbReference type="EMBL" id="WTPW01001110">
    <property type="protein sequence ID" value="KAF0455708.1"/>
    <property type="molecule type" value="Genomic_DNA"/>
</dbReference>
<dbReference type="InterPro" id="IPR001878">
    <property type="entry name" value="Znf_CCHC"/>
</dbReference>
<dbReference type="OrthoDB" id="2444612at2759"/>